<feature type="non-terminal residue" evidence="2">
    <location>
        <position position="78"/>
    </location>
</feature>
<dbReference type="Proteomes" id="UP000265520">
    <property type="component" value="Unassembled WGS sequence"/>
</dbReference>
<dbReference type="Pfam" id="PF14392">
    <property type="entry name" value="zf-CCHC_4"/>
    <property type="match status" value="1"/>
</dbReference>
<evidence type="ECO:0000313" key="3">
    <source>
        <dbReference type="Proteomes" id="UP000265520"/>
    </source>
</evidence>
<feature type="domain" description="Zinc knuckle CX2CX4HX4C" evidence="1">
    <location>
        <begin position="7"/>
        <end position="54"/>
    </location>
</feature>
<accession>A0A392RF34</accession>
<sequence>MRVRVKIDVRQPLKKDTRVKDKNGEWCTVKFKYEKLGVFCFVCGIMGHAENKCEVRFSMDHDDGRRDWSAEIRADPRR</sequence>
<dbReference type="EMBL" id="LXQA010217492">
    <property type="protein sequence ID" value="MCI34827.1"/>
    <property type="molecule type" value="Genomic_DNA"/>
</dbReference>
<dbReference type="PANTHER" id="PTHR31286">
    <property type="entry name" value="GLYCINE-RICH CELL WALL STRUCTURAL PROTEIN 1.8-LIKE"/>
    <property type="match status" value="1"/>
</dbReference>
<dbReference type="InterPro" id="IPR040256">
    <property type="entry name" value="At4g02000-like"/>
</dbReference>
<reference evidence="2 3" key="1">
    <citation type="journal article" date="2018" name="Front. Plant Sci.">
        <title>Red Clover (Trifolium pratense) and Zigzag Clover (T. medium) - A Picture of Genomic Similarities and Differences.</title>
        <authorList>
            <person name="Dluhosova J."/>
            <person name="Istvanek J."/>
            <person name="Nedelnik J."/>
            <person name="Repkova J."/>
        </authorList>
    </citation>
    <scope>NUCLEOTIDE SEQUENCE [LARGE SCALE GENOMIC DNA]</scope>
    <source>
        <strain evidence="3">cv. 10/8</strain>
        <tissue evidence="2">Leaf</tissue>
    </source>
</reference>
<organism evidence="2 3">
    <name type="scientific">Trifolium medium</name>
    <dbReference type="NCBI Taxonomy" id="97028"/>
    <lineage>
        <taxon>Eukaryota</taxon>
        <taxon>Viridiplantae</taxon>
        <taxon>Streptophyta</taxon>
        <taxon>Embryophyta</taxon>
        <taxon>Tracheophyta</taxon>
        <taxon>Spermatophyta</taxon>
        <taxon>Magnoliopsida</taxon>
        <taxon>eudicotyledons</taxon>
        <taxon>Gunneridae</taxon>
        <taxon>Pentapetalae</taxon>
        <taxon>rosids</taxon>
        <taxon>fabids</taxon>
        <taxon>Fabales</taxon>
        <taxon>Fabaceae</taxon>
        <taxon>Papilionoideae</taxon>
        <taxon>50 kb inversion clade</taxon>
        <taxon>NPAAA clade</taxon>
        <taxon>Hologalegina</taxon>
        <taxon>IRL clade</taxon>
        <taxon>Trifolieae</taxon>
        <taxon>Trifolium</taxon>
    </lineage>
</organism>
<dbReference type="InterPro" id="IPR025836">
    <property type="entry name" value="Zn_knuckle_CX2CX4HX4C"/>
</dbReference>
<protein>
    <recommendedName>
        <fullName evidence="1">Zinc knuckle CX2CX4HX4C domain-containing protein</fullName>
    </recommendedName>
</protein>
<proteinExistence type="predicted"/>
<name>A0A392RF34_9FABA</name>
<evidence type="ECO:0000259" key="1">
    <source>
        <dbReference type="Pfam" id="PF14392"/>
    </source>
</evidence>
<comment type="caution">
    <text evidence="2">The sequence shown here is derived from an EMBL/GenBank/DDBJ whole genome shotgun (WGS) entry which is preliminary data.</text>
</comment>
<dbReference type="PANTHER" id="PTHR31286:SF153">
    <property type="entry name" value="DUF4283 DOMAIN PROTEIN"/>
    <property type="match status" value="1"/>
</dbReference>
<keyword evidence="3" id="KW-1185">Reference proteome</keyword>
<evidence type="ECO:0000313" key="2">
    <source>
        <dbReference type="EMBL" id="MCI34827.1"/>
    </source>
</evidence>
<dbReference type="AlphaFoldDB" id="A0A392RF34"/>